<evidence type="ECO:0000259" key="2">
    <source>
        <dbReference type="Pfam" id="PF03372"/>
    </source>
</evidence>
<keyword evidence="1" id="KW-0812">Transmembrane</keyword>
<dbReference type="InterPro" id="IPR036691">
    <property type="entry name" value="Endo/exonu/phosph_ase_sf"/>
</dbReference>
<keyword evidence="1" id="KW-1133">Transmembrane helix</keyword>
<keyword evidence="3" id="KW-0378">Hydrolase</keyword>
<dbReference type="SUPFAM" id="SSF56219">
    <property type="entry name" value="DNase I-like"/>
    <property type="match status" value="1"/>
</dbReference>
<dbReference type="OrthoDB" id="2340043at2"/>
<sequence>MLRRVAGWLLALLLLGGTAGVLSRYVDLPSRLLAVVQSLVPLWCVLVVVATLAATWRHRRLAVAGLVPSVVALALLGAPYLRRTVPPGPGALTVMSANLEFGQADATQVVAAVQAHDVAVLVLLEVTPDAVRRLSAAGLDGLLPATAGSAEPGAEGSLVRSRWPLTALADGDGPAGTPSAFRQPLVRVQRPGAPFVLQAVHPLPPTAWEPQWRTSLTRLAELRRARPTDEPLVLAGDFNATDDHPLFRRVADGMSDVARDAGEGWAPTWPQDADVPPFARIDHVLVRGFSTVAAGTVHLDGTDHAAAWGTVR</sequence>
<keyword evidence="1" id="KW-0472">Membrane</keyword>
<feature type="transmembrane region" description="Helical" evidence="1">
    <location>
        <begin position="61"/>
        <end position="81"/>
    </location>
</feature>
<gene>
    <name evidence="3" type="ORF">FB458_3163</name>
</gene>
<evidence type="ECO:0000313" key="4">
    <source>
        <dbReference type="Proteomes" id="UP000317893"/>
    </source>
</evidence>
<proteinExistence type="predicted"/>
<dbReference type="GO" id="GO:0004527">
    <property type="term" value="F:exonuclease activity"/>
    <property type="evidence" value="ECO:0007669"/>
    <property type="project" value="UniProtKB-KW"/>
</dbReference>
<comment type="caution">
    <text evidence="3">The sequence shown here is derived from an EMBL/GenBank/DDBJ whole genome shotgun (WGS) entry which is preliminary data.</text>
</comment>
<organism evidence="3 4">
    <name type="scientific">Lapillicoccus jejuensis</name>
    <dbReference type="NCBI Taxonomy" id="402171"/>
    <lineage>
        <taxon>Bacteria</taxon>
        <taxon>Bacillati</taxon>
        <taxon>Actinomycetota</taxon>
        <taxon>Actinomycetes</taxon>
        <taxon>Micrococcales</taxon>
        <taxon>Intrasporangiaceae</taxon>
        <taxon>Lapillicoccus</taxon>
    </lineage>
</organism>
<keyword evidence="3" id="KW-0255">Endonuclease</keyword>
<keyword evidence="3" id="KW-0540">Nuclease</keyword>
<feature type="domain" description="Endonuclease/exonuclease/phosphatase" evidence="2">
    <location>
        <begin position="95"/>
        <end position="304"/>
    </location>
</feature>
<name>A0A542E400_9MICO</name>
<dbReference type="AlphaFoldDB" id="A0A542E400"/>
<dbReference type="Proteomes" id="UP000317893">
    <property type="component" value="Unassembled WGS sequence"/>
</dbReference>
<keyword evidence="3" id="KW-0269">Exonuclease</keyword>
<accession>A0A542E400</accession>
<dbReference type="InterPro" id="IPR005135">
    <property type="entry name" value="Endo/exonuclease/phosphatase"/>
</dbReference>
<dbReference type="EMBL" id="VFMN01000001">
    <property type="protein sequence ID" value="TQJ10045.1"/>
    <property type="molecule type" value="Genomic_DNA"/>
</dbReference>
<protein>
    <submittedName>
        <fullName evidence="3">Endonuclease/exonuclease/phosphatase (EEP) superfamily protein YafD</fullName>
    </submittedName>
</protein>
<dbReference type="Pfam" id="PF03372">
    <property type="entry name" value="Exo_endo_phos"/>
    <property type="match status" value="1"/>
</dbReference>
<feature type="transmembrane region" description="Helical" evidence="1">
    <location>
        <begin position="33"/>
        <end position="54"/>
    </location>
</feature>
<dbReference type="Gene3D" id="3.60.10.10">
    <property type="entry name" value="Endonuclease/exonuclease/phosphatase"/>
    <property type="match status" value="1"/>
</dbReference>
<reference evidence="3 4" key="1">
    <citation type="submission" date="2019-06" db="EMBL/GenBank/DDBJ databases">
        <title>Sequencing the genomes of 1000 actinobacteria strains.</title>
        <authorList>
            <person name="Klenk H.-P."/>
        </authorList>
    </citation>
    <scope>NUCLEOTIDE SEQUENCE [LARGE SCALE GENOMIC DNA]</scope>
    <source>
        <strain evidence="3 4">DSM 18607</strain>
    </source>
</reference>
<evidence type="ECO:0000256" key="1">
    <source>
        <dbReference type="SAM" id="Phobius"/>
    </source>
</evidence>
<dbReference type="RefSeq" id="WP_141849321.1">
    <property type="nucleotide sequence ID" value="NZ_BAAAPR010000001.1"/>
</dbReference>
<evidence type="ECO:0000313" key="3">
    <source>
        <dbReference type="EMBL" id="TQJ10045.1"/>
    </source>
</evidence>
<dbReference type="GO" id="GO:0004519">
    <property type="term" value="F:endonuclease activity"/>
    <property type="evidence" value="ECO:0007669"/>
    <property type="project" value="UniProtKB-KW"/>
</dbReference>
<keyword evidence="4" id="KW-1185">Reference proteome</keyword>